<gene>
    <name evidence="2" type="ORF">ILEXP_LOCUS13777</name>
</gene>
<organism evidence="2 3">
    <name type="scientific">Ilex paraguariensis</name>
    <name type="common">yerba mate</name>
    <dbReference type="NCBI Taxonomy" id="185542"/>
    <lineage>
        <taxon>Eukaryota</taxon>
        <taxon>Viridiplantae</taxon>
        <taxon>Streptophyta</taxon>
        <taxon>Embryophyta</taxon>
        <taxon>Tracheophyta</taxon>
        <taxon>Spermatophyta</taxon>
        <taxon>Magnoliopsida</taxon>
        <taxon>eudicotyledons</taxon>
        <taxon>Gunneridae</taxon>
        <taxon>Pentapetalae</taxon>
        <taxon>asterids</taxon>
        <taxon>campanulids</taxon>
        <taxon>Aquifoliales</taxon>
        <taxon>Aquifoliaceae</taxon>
        <taxon>Ilex</taxon>
    </lineage>
</organism>
<evidence type="ECO:0000256" key="1">
    <source>
        <dbReference type="SAM" id="Phobius"/>
    </source>
</evidence>
<proteinExistence type="predicted"/>
<keyword evidence="1" id="KW-0472">Membrane</keyword>
<name>A0ABC8RP79_9AQUA</name>
<keyword evidence="1" id="KW-1133">Transmembrane helix</keyword>
<dbReference type="Proteomes" id="UP001642360">
    <property type="component" value="Unassembled WGS sequence"/>
</dbReference>
<protein>
    <submittedName>
        <fullName evidence="2">Uncharacterized protein</fullName>
    </submittedName>
</protein>
<comment type="caution">
    <text evidence="2">The sequence shown here is derived from an EMBL/GenBank/DDBJ whole genome shotgun (WGS) entry which is preliminary data.</text>
</comment>
<dbReference type="EMBL" id="CAUOFW020001517">
    <property type="protein sequence ID" value="CAK9145961.1"/>
    <property type="molecule type" value="Genomic_DNA"/>
</dbReference>
<keyword evidence="3" id="KW-1185">Reference proteome</keyword>
<feature type="transmembrane region" description="Helical" evidence="1">
    <location>
        <begin position="58"/>
        <end position="80"/>
    </location>
</feature>
<keyword evidence="1" id="KW-0812">Transmembrane</keyword>
<evidence type="ECO:0000313" key="2">
    <source>
        <dbReference type="EMBL" id="CAK9145961.1"/>
    </source>
</evidence>
<evidence type="ECO:0000313" key="3">
    <source>
        <dbReference type="Proteomes" id="UP001642360"/>
    </source>
</evidence>
<dbReference type="AlphaFoldDB" id="A0ABC8RP79"/>
<accession>A0ABC8RP79</accession>
<reference evidence="2 3" key="1">
    <citation type="submission" date="2024-02" db="EMBL/GenBank/DDBJ databases">
        <authorList>
            <person name="Vignale AGUSTIN F."/>
            <person name="Sosa J E."/>
            <person name="Modenutti C."/>
        </authorList>
    </citation>
    <scope>NUCLEOTIDE SEQUENCE [LARGE SCALE GENOMIC DNA]</scope>
</reference>
<sequence>MGSCNFGSGDAYLSSKYLGGADPTSKPLGDIGGGLGAMGDAGGGSGKPGNIGKCADKLSGIFGVLGYFLGIDLILAFAGVGCRHESGSRVCGLDGGGDSNGNLRLGGSLHDRMGAGRVDPFMGEIDFDFEALFREVDGLDYGGGRGA</sequence>